<evidence type="ECO:0000313" key="2">
    <source>
        <dbReference type="Proteomes" id="UP000515154"/>
    </source>
</evidence>
<evidence type="ECO:0000259" key="1">
    <source>
        <dbReference type="PROSITE" id="PS50994"/>
    </source>
</evidence>
<evidence type="ECO:0000313" key="3">
    <source>
        <dbReference type="RefSeq" id="XP_029633900.1"/>
    </source>
</evidence>
<dbReference type="Gene3D" id="3.30.420.10">
    <property type="entry name" value="Ribonuclease H-like superfamily/Ribonuclease H"/>
    <property type="match status" value="1"/>
</dbReference>
<dbReference type="GO" id="GO:0003676">
    <property type="term" value="F:nucleic acid binding"/>
    <property type="evidence" value="ECO:0007669"/>
    <property type="project" value="InterPro"/>
</dbReference>
<feature type="domain" description="Integrase catalytic" evidence="1">
    <location>
        <begin position="18"/>
        <end position="133"/>
    </location>
</feature>
<dbReference type="PANTHER" id="PTHR37984:SF5">
    <property type="entry name" value="PROTEIN NYNRIN-LIKE"/>
    <property type="match status" value="1"/>
</dbReference>
<sequence length="149" mass="16966">MDREIENLVKECRRCALAINLPTLKSEPLSKVDVPWSRLHIGFAGNLNGSCYLVVADGVSRWSEICKCKKPASSTVINFLNELFERFGIPDTTVSDNGTQFVSFEFETFCKPFAVEHVTTAPCHLRSNEQEHRRYVQESPKKVEYRSHG</sequence>
<dbReference type="InterPro" id="IPR012337">
    <property type="entry name" value="RNaseH-like_sf"/>
</dbReference>
<accession>A0A6P7S6S9</accession>
<organism evidence="2 3">
    <name type="scientific">Octopus sinensis</name>
    <name type="common">East Asian common octopus</name>
    <dbReference type="NCBI Taxonomy" id="2607531"/>
    <lineage>
        <taxon>Eukaryota</taxon>
        <taxon>Metazoa</taxon>
        <taxon>Spiralia</taxon>
        <taxon>Lophotrochozoa</taxon>
        <taxon>Mollusca</taxon>
        <taxon>Cephalopoda</taxon>
        <taxon>Coleoidea</taxon>
        <taxon>Octopodiformes</taxon>
        <taxon>Octopoda</taxon>
        <taxon>Incirrata</taxon>
        <taxon>Octopodidae</taxon>
        <taxon>Octopus</taxon>
    </lineage>
</organism>
<dbReference type="Pfam" id="PF00665">
    <property type="entry name" value="rve"/>
    <property type="match status" value="1"/>
</dbReference>
<reference evidence="3" key="1">
    <citation type="submission" date="2025-08" db="UniProtKB">
        <authorList>
            <consortium name="RefSeq"/>
        </authorList>
    </citation>
    <scope>IDENTIFICATION</scope>
</reference>
<dbReference type="RefSeq" id="XP_029633900.1">
    <property type="nucleotide sequence ID" value="XM_029778040.1"/>
</dbReference>
<dbReference type="AlphaFoldDB" id="A0A6P7S6S9"/>
<dbReference type="Proteomes" id="UP000515154">
    <property type="component" value="Linkage group LG3"/>
</dbReference>
<dbReference type="InterPro" id="IPR050951">
    <property type="entry name" value="Retrovirus_Pol_polyprotein"/>
</dbReference>
<gene>
    <name evidence="3" type="primary">LOC115209600</name>
</gene>
<dbReference type="PROSITE" id="PS50994">
    <property type="entry name" value="INTEGRASE"/>
    <property type="match status" value="1"/>
</dbReference>
<dbReference type="GO" id="GO:0015074">
    <property type="term" value="P:DNA integration"/>
    <property type="evidence" value="ECO:0007669"/>
    <property type="project" value="InterPro"/>
</dbReference>
<keyword evidence="2" id="KW-1185">Reference proteome</keyword>
<dbReference type="SUPFAM" id="SSF53098">
    <property type="entry name" value="Ribonuclease H-like"/>
    <property type="match status" value="1"/>
</dbReference>
<dbReference type="KEGG" id="osn:115209600"/>
<dbReference type="InterPro" id="IPR036397">
    <property type="entry name" value="RNaseH_sf"/>
</dbReference>
<dbReference type="PANTHER" id="PTHR37984">
    <property type="entry name" value="PROTEIN CBG26694"/>
    <property type="match status" value="1"/>
</dbReference>
<protein>
    <submittedName>
        <fullName evidence="3">Uncharacterized protein K02A2.6-like</fullName>
    </submittedName>
</protein>
<name>A0A6P7S6S9_9MOLL</name>
<dbReference type="InterPro" id="IPR001584">
    <property type="entry name" value="Integrase_cat-core"/>
</dbReference>
<proteinExistence type="predicted"/>